<feature type="short sequence motif" description="DGA/G" evidence="4">
    <location>
        <begin position="179"/>
        <end position="181"/>
    </location>
</feature>
<dbReference type="Pfam" id="PF19890">
    <property type="entry name" value="DUF6363"/>
    <property type="match status" value="1"/>
</dbReference>
<dbReference type="SUPFAM" id="SSF52151">
    <property type="entry name" value="FabD/lysophospholipase-like"/>
    <property type="match status" value="1"/>
</dbReference>
<comment type="caution">
    <text evidence="6">The sequence shown here is derived from an EMBL/GenBank/DDBJ whole genome shotgun (WGS) entry which is preliminary data.</text>
</comment>
<dbReference type="Proteomes" id="UP000295611">
    <property type="component" value="Unassembled WGS sequence"/>
</dbReference>
<sequence length="305" mass="33908">MKFSIRLSGLQDSSTWLHHTKLALACEGGGQRGIFTAGILDTFLEHDFFPFRTLVGTSAGAQNLAAYSSGARGYARHIIMRYTTQKTFFDPLRFARGGHLIDLDWLFDTTGDAYPLDAERAARRLLRRDLRIVACRSDTLTADYLPFSADSWSTAVKASSAIPLFYRGGVTIDEANYWDGGVSDPLPLCAAHRLGADCIMVIRTLPASYAVKPLKLPPRLMKGRLSNMAAVLQSHLDGYLQAHDFIAQPPAGVKVIELAPRLPLRSQLLGSKPEALRHDYRLGQSCARQFLEQHAWRLRRQQPPS</sequence>
<dbReference type="CDD" id="cd07208">
    <property type="entry name" value="Pat_hypo_Ecoli_yjju_like"/>
    <property type="match status" value="1"/>
</dbReference>
<feature type="active site" description="Nucleophile" evidence="4">
    <location>
        <position position="58"/>
    </location>
</feature>
<proteinExistence type="predicted"/>
<feature type="short sequence motif" description="GXSXG" evidence="4">
    <location>
        <begin position="56"/>
        <end position="60"/>
    </location>
</feature>
<dbReference type="InterPro" id="IPR002641">
    <property type="entry name" value="PNPLA_dom"/>
</dbReference>
<keyword evidence="2 4" id="KW-0442">Lipid degradation</keyword>
<evidence type="ECO:0000313" key="7">
    <source>
        <dbReference type="Proteomes" id="UP000295611"/>
    </source>
</evidence>
<keyword evidence="7" id="KW-1185">Reference proteome</keyword>
<evidence type="ECO:0000256" key="2">
    <source>
        <dbReference type="ARBA" id="ARBA00022963"/>
    </source>
</evidence>
<dbReference type="AlphaFoldDB" id="A0A4R7AY47"/>
<dbReference type="PANTHER" id="PTHR14226:SF25">
    <property type="entry name" value="PHOSPHOESTERASE"/>
    <property type="match status" value="1"/>
</dbReference>
<name>A0A4R7AY47_9NEIS</name>
<keyword evidence="3 4" id="KW-0443">Lipid metabolism</keyword>
<accession>A0A4R7AY47</accession>
<feature type="domain" description="PNPLA" evidence="5">
    <location>
        <begin position="24"/>
        <end position="192"/>
    </location>
</feature>
<feature type="active site" description="Proton acceptor" evidence="4">
    <location>
        <position position="179"/>
    </location>
</feature>
<dbReference type="GO" id="GO:0016042">
    <property type="term" value="P:lipid catabolic process"/>
    <property type="evidence" value="ECO:0007669"/>
    <property type="project" value="UniProtKB-UniRule"/>
</dbReference>
<keyword evidence="1 4" id="KW-0378">Hydrolase</keyword>
<dbReference type="InterPro" id="IPR050301">
    <property type="entry name" value="NTE"/>
</dbReference>
<feature type="short sequence motif" description="GXGXXG" evidence="4">
    <location>
        <begin position="28"/>
        <end position="33"/>
    </location>
</feature>
<dbReference type="PROSITE" id="PS51635">
    <property type="entry name" value="PNPLA"/>
    <property type="match status" value="1"/>
</dbReference>
<reference evidence="6 7" key="1">
    <citation type="submission" date="2019-03" db="EMBL/GenBank/DDBJ databases">
        <title>Genomic Encyclopedia of Type Strains, Phase III (KMG-III): the genomes of soil and plant-associated and newly described type strains.</title>
        <authorList>
            <person name="Whitman W."/>
        </authorList>
    </citation>
    <scope>NUCLEOTIDE SEQUENCE [LARGE SCALE GENOMIC DNA]</scope>
    <source>
        <strain evidence="6 7">CECT 8976</strain>
    </source>
</reference>
<dbReference type="GO" id="GO:0016787">
    <property type="term" value="F:hydrolase activity"/>
    <property type="evidence" value="ECO:0007669"/>
    <property type="project" value="UniProtKB-UniRule"/>
</dbReference>
<evidence type="ECO:0000256" key="4">
    <source>
        <dbReference type="PROSITE-ProRule" id="PRU01161"/>
    </source>
</evidence>
<dbReference type="RefSeq" id="WP_133683815.1">
    <property type="nucleotide sequence ID" value="NZ_SNZP01000018.1"/>
</dbReference>
<dbReference type="OrthoDB" id="9770965at2"/>
<evidence type="ECO:0000313" key="6">
    <source>
        <dbReference type="EMBL" id="TDR71629.1"/>
    </source>
</evidence>
<protein>
    <submittedName>
        <fullName evidence="6">Putative patatin/cPLA2 family phospholipase</fullName>
    </submittedName>
</protein>
<dbReference type="InterPro" id="IPR037483">
    <property type="entry name" value="YjjU-like"/>
</dbReference>
<evidence type="ECO:0000259" key="5">
    <source>
        <dbReference type="PROSITE" id="PS51635"/>
    </source>
</evidence>
<gene>
    <name evidence="6" type="ORF">DFP86_11840</name>
</gene>
<evidence type="ECO:0000256" key="1">
    <source>
        <dbReference type="ARBA" id="ARBA00022801"/>
    </source>
</evidence>
<evidence type="ECO:0000256" key="3">
    <source>
        <dbReference type="ARBA" id="ARBA00023098"/>
    </source>
</evidence>
<dbReference type="Gene3D" id="3.40.1090.10">
    <property type="entry name" value="Cytosolic phospholipase A2 catalytic domain"/>
    <property type="match status" value="2"/>
</dbReference>
<dbReference type="Pfam" id="PF01734">
    <property type="entry name" value="Patatin"/>
    <property type="match status" value="1"/>
</dbReference>
<dbReference type="InterPro" id="IPR016035">
    <property type="entry name" value="Acyl_Trfase/lysoPLipase"/>
</dbReference>
<dbReference type="EMBL" id="SNZP01000018">
    <property type="protein sequence ID" value="TDR71629.1"/>
    <property type="molecule type" value="Genomic_DNA"/>
</dbReference>
<dbReference type="PANTHER" id="PTHR14226">
    <property type="entry name" value="NEUROPATHY TARGET ESTERASE/SWISS CHEESE D.MELANOGASTER"/>
    <property type="match status" value="1"/>
</dbReference>
<organism evidence="6 7">
    <name type="scientific">Paludibacterium purpuratum</name>
    <dbReference type="NCBI Taxonomy" id="1144873"/>
    <lineage>
        <taxon>Bacteria</taxon>
        <taxon>Pseudomonadati</taxon>
        <taxon>Pseudomonadota</taxon>
        <taxon>Betaproteobacteria</taxon>
        <taxon>Neisseriales</taxon>
        <taxon>Chromobacteriaceae</taxon>
        <taxon>Paludibacterium</taxon>
    </lineage>
</organism>
<dbReference type="InterPro" id="IPR045943">
    <property type="entry name" value="DUF6363"/>
</dbReference>